<dbReference type="GO" id="GO:0006813">
    <property type="term" value="P:potassium ion transport"/>
    <property type="evidence" value="ECO:0007669"/>
    <property type="project" value="InterPro"/>
</dbReference>
<sequence>MITSYDVWSSDLERVSAIVLRSMRNPLLFLIAVSGITVIGMVLIPGLPDANGESTRMNFFHAVYFLTYTATTTGFGEIPGQFSDAQRLWAIFSLFTSVIAWLYAIGSIIGLLQNQHFRSAVQKRRFSINVNRIQEPFFIVCGFGDTGSLLTRGFVDAGYSATVIDQDANRIQALHLREYPVTVPGLVADAGVPRNLITAGLEQPNCRGVIAITNDEGINRKIVIMAHLINPSVRVICRSTSEVEEEFLEALKGVTIVNPFEIFANQLSIALHRPSVYALGEWLAGAPDTDPIKPVRPPKGNWIVCGFGRMGQQLERALRERGVPTVVIDPDPEKKRAPEGRILGHVNARTLHTAGVEHAAGIVMATNSDSNNLGILINAKMSNPGIFTLVRQNRRDDDAAFQASKADLIMQPALVIARKILLMLLSPMIDAFLNQIHDMRGKIVLDTIHRLKETVGSERPELWTTAISHDMVYRKESLSGAVSQDAELLSRKEIPGNSRRKCRKIHPLSGGGPGDPGFHWKLDDIMRNPADRNHNIACVPLALKRWQQTTIFPKGTEILRENDQILFCGTVQARYTQEVISSDPSIWKYLITGIEEPHSLVLCWLFHRKIFRRISTLWSRLTPSPTRWKSISDKSRPATASHLDNP</sequence>
<gene>
    <name evidence="5" type="ORF">BECKLFY1418C_GA0070996_104713</name>
</gene>
<accession>A0A450WP03</accession>
<feature type="domain" description="RCK N-terminal" evidence="4">
    <location>
        <begin position="135"/>
        <end position="258"/>
    </location>
</feature>
<feature type="region of interest" description="Disordered" evidence="2">
    <location>
        <begin position="623"/>
        <end position="646"/>
    </location>
</feature>
<dbReference type="Pfam" id="PF02254">
    <property type="entry name" value="TrkA_N"/>
    <property type="match status" value="2"/>
</dbReference>
<feature type="transmembrane region" description="Helical" evidence="3">
    <location>
        <begin position="59"/>
        <end position="76"/>
    </location>
</feature>
<dbReference type="InterPro" id="IPR036291">
    <property type="entry name" value="NAD(P)-bd_dom_sf"/>
</dbReference>
<dbReference type="PROSITE" id="PS51201">
    <property type="entry name" value="RCK_N"/>
    <property type="match status" value="1"/>
</dbReference>
<feature type="transmembrane region" description="Helical" evidence="3">
    <location>
        <begin position="88"/>
        <end position="112"/>
    </location>
</feature>
<evidence type="ECO:0000259" key="4">
    <source>
        <dbReference type="PROSITE" id="PS51201"/>
    </source>
</evidence>
<dbReference type="PANTHER" id="PTHR43833">
    <property type="entry name" value="POTASSIUM CHANNEL PROTEIN 2-RELATED-RELATED"/>
    <property type="match status" value="1"/>
</dbReference>
<feature type="transmembrane region" description="Helical" evidence="3">
    <location>
        <begin position="27"/>
        <end position="47"/>
    </location>
</feature>
<dbReference type="InterPro" id="IPR050721">
    <property type="entry name" value="Trk_Ktr_HKT_K-transport"/>
</dbReference>
<name>A0A450WP03_9GAMM</name>
<keyword evidence="3" id="KW-1133">Transmembrane helix</keyword>
<proteinExistence type="predicted"/>
<dbReference type="InterPro" id="IPR003148">
    <property type="entry name" value="RCK_N"/>
</dbReference>
<protein>
    <submittedName>
        <fullName evidence="5">Ion channel</fullName>
    </submittedName>
</protein>
<dbReference type="AlphaFoldDB" id="A0A450WP03"/>
<organism evidence="5">
    <name type="scientific">Candidatus Kentrum sp. LFY</name>
    <dbReference type="NCBI Taxonomy" id="2126342"/>
    <lineage>
        <taxon>Bacteria</taxon>
        <taxon>Pseudomonadati</taxon>
        <taxon>Pseudomonadota</taxon>
        <taxon>Gammaproteobacteria</taxon>
        <taxon>Candidatus Kentrum</taxon>
    </lineage>
</organism>
<comment type="subcellular location">
    <subcellularLocation>
        <location evidence="1">Cell membrane</location>
        <topology evidence="1">Multi-pass membrane protein</topology>
    </subcellularLocation>
</comment>
<dbReference type="Pfam" id="PF07885">
    <property type="entry name" value="Ion_trans_2"/>
    <property type="match status" value="1"/>
</dbReference>
<evidence type="ECO:0000313" key="5">
    <source>
        <dbReference type="EMBL" id="VFK18709.1"/>
    </source>
</evidence>
<dbReference type="InterPro" id="IPR013099">
    <property type="entry name" value="K_chnl_dom"/>
</dbReference>
<dbReference type="SUPFAM" id="SSF51735">
    <property type="entry name" value="NAD(P)-binding Rossmann-fold domains"/>
    <property type="match status" value="2"/>
</dbReference>
<dbReference type="Gene3D" id="3.40.50.720">
    <property type="entry name" value="NAD(P)-binding Rossmann-like Domain"/>
    <property type="match status" value="2"/>
</dbReference>
<keyword evidence="3" id="KW-0812">Transmembrane</keyword>
<dbReference type="GO" id="GO:0005886">
    <property type="term" value="C:plasma membrane"/>
    <property type="evidence" value="ECO:0007669"/>
    <property type="project" value="UniProtKB-SubCell"/>
</dbReference>
<dbReference type="PANTHER" id="PTHR43833:SF9">
    <property type="entry name" value="POTASSIUM CHANNEL PROTEIN YUGO-RELATED"/>
    <property type="match status" value="1"/>
</dbReference>
<evidence type="ECO:0000256" key="2">
    <source>
        <dbReference type="SAM" id="MobiDB-lite"/>
    </source>
</evidence>
<evidence type="ECO:0000256" key="1">
    <source>
        <dbReference type="ARBA" id="ARBA00004651"/>
    </source>
</evidence>
<reference evidence="5" key="1">
    <citation type="submission" date="2019-02" db="EMBL/GenBank/DDBJ databases">
        <authorList>
            <person name="Gruber-Vodicka R. H."/>
            <person name="Seah K. B. B."/>
        </authorList>
    </citation>
    <scope>NUCLEOTIDE SEQUENCE</scope>
    <source>
        <strain evidence="5">BECK_BY7</strain>
    </source>
</reference>
<keyword evidence="3" id="KW-0472">Membrane</keyword>
<dbReference type="EMBL" id="CAADFN010000047">
    <property type="protein sequence ID" value="VFK18709.1"/>
    <property type="molecule type" value="Genomic_DNA"/>
</dbReference>
<dbReference type="Gene3D" id="1.10.287.70">
    <property type="match status" value="1"/>
</dbReference>
<evidence type="ECO:0000256" key="3">
    <source>
        <dbReference type="SAM" id="Phobius"/>
    </source>
</evidence>
<dbReference type="SUPFAM" id="SSF81324">
    <property type="entry name" value="Voltage-gated potassium channels"/>
    <property type="match status" value="1"/>
</dbReference>